<dbReference type="Gene3D" id="1.20.1330.10">
    <property type="entry name" value="f41 fragment of flagellin, N-terminal domain"/>
    <property type="match status" value="1"/>
</dbReference>
<keyword evidence="1" id="KW-0282">Flagellum</keyword>
<accession>A0A4R9I1E4</accession>
<keyword evidence="1" id="KW-0966">Cell projection</keyword>
<sequence length="240" mass="27765">MKLNKNPNLSTDSEKEVIIQKQINQLQKEISDWASKESNQPEEKKRILLRTNTETNSIYHTIVEKTEAKAVESKLKFISLTSQKLKRLSELEPNETTFQKQTFMLKKVLVYLDILYHISKRLFVISKSNLFGKQVELQSEVDSLIHEVDRIASQAEFNDMRLFAGDFAKDSRVASLWMIHQSKGELSRVWIATMTSKSLGLTTVEGNYLTLSNANLFQKNIEEAINRINEERQRIQSVLD</sequence>
<dbReference type="Proteomes" id="UP000298009">
    <property type="component" value="Unassembled WGS sequence"/>
</dbReference>
<evidence type="ECO:0000313" key="1">
    <source>
        <dbReference type="EMBL" id="TGK79137.1"/>
    </source>
</evidence>
<keyword evidence="1" id="KW-0969">Cilium</keyword>
<comment type="caution">
    <text evidence="1">The sequence shown here is derived from an EMBL/GenBank/DDBJ whole genome shotgun (WGS) entry which is preliminary data.</text>
</comment>
<evidence type="ECO:0000313" key="2">
    <source>
        <dbReference type="Proteomes" id="UP000298009"/>
    </source>
</evidence>
<proteinExistence type="predicted"/>
<dbReference type="SUPFAM" id="SSF64518">
    <property type="entry name" value="Phase 1 flagellin"/>
    <property type="match status" value="1"/>
</dbReference>
<organism evidence="1 2">
    <name type="scientific">Leptospira noumeaensis</name>
    <dbReference type="NCBI Taxonomy" id="2484964"/>
    <lineage>
        <taxon>Bacteria</taxon>
        <taxon>Pseudomonadati</taxon>
        <taxon>Spirochaetota</taxon>
        <taxon>Spirochaetia</taxon>
        <taxon>Leptospirales</taxon>
        <taxon>Leptospiraceae</taxon>
        <taxon>Leptospira</taxon>
    </lineage>
</organism>
<name>A0A4R9I1E4_9LEPT</name>
<protein>
    <submittedName>
        <fullName evidence="1">Flagellar filament core protein flaB2 domain protein</fullName>
    </submittedName>
</protein>
<dbReference type="EMBL" id="RQFK01000028">
    <property type="protein sequence ID" value="TGK79137.1"/>
    <property type="molecule type" value="Genomic_DNA"/>
</dbReference>
<gene>
    <name evidence="1" type="ORF">EHQ24_16450</name>
</gene>
<dbReference type="OrthoDB" id="341613at2"/>
<reference evidence="1" key="1">
    <citation type="journal article" date="2019" name="PLoS Negl. Trop. Dis.">
        <title>Revisiting the worldwide diversity of Leptospira species in the environment.</title>
        <authorList>
            <person name="Vincent A.T."/>
            <person name="Schiettekatte O."/>
            <person name="Bourhy P."/>
            <person name="Veyrier F.J."/>
            <person name="Picardeau M."/>
        </authorList>
    </citation>
    <scope>NUCLEOTIDE SEQUENCE [LARGE SCALE GENOMIC DNA]</scope>
    <source>
        <strain evidence="1">201800287</strain>
    </source>
</reference>
<dbReference type="AlphaFoldDB" id="A0A4R9I1E4"/>
<keyword evidence="2" id="KW-1185">Reference proteome</keyword>
<dbReference type="RefSeq" id="WP_135602710.1">
    <property type="nucleotide sequence ID" value="NZ_RQFK01000028.1"/>
</dbReference>